<keyword evidence="2" id="KW-1185">Reference proteome</keyword>
<gene>
    <name evidence="1" type="ORF">DY000_02047957</name>
</gene>
<evidence type="ECO:0000313" key="2">
    <source>
        <dbReference type="Proteomes" id="UP000266723"/>
    </source>
</evidence>
<evidence type="ECO:0000313" key="1">
    <source>
        <dbReference type="EMBL" id="KAF3608953.1"/>
    </source>
</evidence>
<sequence>MEIPIEDRDRVIPERLRMFPLLEVRFMAGGLVYLSNESRLWVEAASSLSNTRLLIQLRCPFCRARLLRSDRAEHELGRCVATFFELFSDVSCFLRKAFCKEESISKKYLSEKLFSFSSSDVLNVNFVVTVFYPNMQPPASPIDERGTAIPIEDRDRVVPECLRLCGVIVKGLPVSHVALGKDDRIAWFWTLGPPE</sequence>
<proteinExistence type="predicted"/>
<dbReference type="EMBL" id="QGKV02000297">
    <property type="protein sequence ID" value="KAF3608953.1"/>
    <property type="molecule type" value="Genomic_DNA"/>
</dbReference>
<organism evidence="1 2">
    <name type="scientific">Brassica cretica</name>
    <name type="common">Mustard</name>
    <dbReference type="NCBI Taxonomy" id="69181"/>
    <lineage>
        <taxon>Eukaryota</taxon>
        <taxon>Viridiplantae</taxon>
        <taxon>Streptophyta</taxon>
        <taxon>Embryophyta</taxon>
        <taxon>Tracheophyta</taxon>
        <taxon>Spermatophyta</taxon>
        <taxon>Magnoliopsida</taxon>
        <taxon>eudicotyledons</taxon>
        <taxon>Gunneridae</taxon>
        <taxon>Pentapetalae</taxon>
        <taxon>rosids</taxon>
        <taxon>malvids</taxon>
        <taxon>Brassicales</taxon>
        <taxon>Brassicaceae</taxon>
        <taxon>Brassiceae</taxon>
        <taxon>Brassica</taxon>
    </lineage>
</organism>
<accession>A0ABQ7EZ45</accession>
<protein>
    <submittedName>
        <fullName evidence="1">Uncharacterized protein</fullName>
    </submittedName>
</protein>
<dbReference type="Proteomes" id="UP000266723">
    <property type="component" value="Unassembled WGS sequence"/>
</dbReference>
<name>A0ABQ7EZ45_BRACR</name>
<reference evidence="1 2" key="1">
    <citation type="journal article" date="2020" name="BMC Genomics">
        <title>Intraspecific diversification of the crop wild relative Brassica cretica Lam. using demographic model selection.</title>
        <authorList>
            <person name="Kioukis A."/>
            <person name="Michalopoulou V.A."/>
            <person name="Briers L."/>
            <person name="Pirintsos S."/>
            <person name="Studholme D.J."/>
            <person name="Pavlidis P."/>
            <person name="Sarris P.F."/>
        </authorList>
    </citation>
    <scope>NUCLEOTIDE SEQUENCE [LARGE SCALE GENOMIC DNA]</scope>
    <source>
        <strain evidence="2">cv. PFS-1207/04</strain>
    </source>
</reference>
<comment type="caution">
    <text evidence="1">The sequence shown here is derived from an EMBL/GenBank/DDBJ whole genome shotgun (WGS) entry which is preliminary data.</text>
</comment>